<dbReference type="InterPro" id="IPR017871">
    <property type="entry name" value="ABC_transporter-like_CS"/>
</dbReference>
<evidence type="ECO:0000256" key="5">
    <source>
        <dbReference type="ARBA" id="ARBA00023251"/>
    </source>
</evidence>
<dbReference type="GO" id="GO:0005524">
    <property type="term" value="F:ATP binding"/>
    <property type="evidence" value="ECO:0007669"/>
    <property type="project" value="UniProtKB-KW"/>
</dbReference>
<dbReference type="PROSITE" id="PS00211">
    <property type="entry name" value="ABC_TRANSPORTER_1"/>
    <property type="match status" value="1"/>
</dbReference>
<dbReference type="CDD" id="cd03230">
    <property type="entry name" value="ABC_DR_subfamily_A"/>
    <property type="match status" value="1"/>
</dbReference>
<dbReference type="PANTHER" id="PTHR42711">
    <property type="entry name" value="ABC TRANSPORTER ATP-BINDING PROTEIN"/>
    <property type="match status" value="1"/>
</dbReference>
<keyword evidence="5" id="KW-0046">Antibiotic resistance</keyword>
<keyword evidence="8" id="KW-1185">Reference proteome</keyword>
<dbReference type="PROSITE" id="PS50893">
    <property type="entry name" value="ABC_TRANSPORTER_2"/>
    <property type="match status" value="1"/>
</dbReference>
<dbReference type="InterPro" id="IPR050763">
    <property type="entry name" value="ABC_transporter_ATP-binding"/>
</dbReference>
<dbReference type="EMBL" id="JACHGN010000015">
    <property type="protein sequence ID" value="MBB5136733.1"/>
    <property type="molecule type" value="Genomic_DNA"/>
</dbReference>
<comment type="subcellular location">
    <subcellularLocation>
        <location evidence="1">Cell membrane</location>
        <topology evidence="1">Peripheral membrane protein</topology>
    </subcellularLocation>
</comment>
<keyword evidence="4 7" id="KW-0067">ATP-binding</keyword>
<evidence type="ECO:0000259" key="6">
    <source>
        <dbReference type="PROSITE" id="PS50893"/>
    </source>
</evidence>
<dbReference type="SUPFAM" id="SSF52540">
    <property type="entry name" value="P-loop containing nucleoside triphosphate hydrolases"/>
    <property type="match status" value="1"/>
</dbReference>
<dbReference type="GO" id="GO:0016887">
    <property type="term" value="F:ATP hydrolysis activity"/>
    <property type="evidence" value="ECO:0007669"/>
    <property type="project" value="InterPro"/>
</dbReference>
<dbReference type="RefSeq" id="WP_185053607.1">
    <property type="nucleotide sequence ID" value="NZ_BAABIX010000008.1"/>
</dbReference>
<comment type="caution">
    <text evidence="7">The sequence shown here is derived from an EMBL/GenBank/DDBJ whole genome shotgun (WGS) entry which is preliminary data.</text>
</comment>
<dbReference type="AlphaFoldDB" id="A0A840PFK9"/>
<sequence length="297" mass="30811">MSISVCVASKSYGAVRAVQQVSLEVRRGETVALLGHNGAGKSTTIGMLLGLIAPDAGRVLVCGREPGAAVAEGRIAAMLQDTGMMPAVRVGELVELAGRCYPAPLPTARALDLAGLSPLAGRRVDRLSGGQAQRLRFAVAIVSDPDVLVLDEPTRALDVKARVEFWQAMRAYAATGRSVLFATHYLDEVDENAGRVVVMAGGRVVAAGTPAEIRRMAGGGTVVFTVSGPHGDDTGLAGLPGVTGVSVDGERVTLRTADCDATVRALAAGAVPDWRDLRVSPASLDESFLMLTREAEA</sequence>
<evidence type="ECO:0000313" key="7">
    <source>
        <dbReference type="EMBL" id="MBB5136733.1"/>
    </source>
</evidence>
<dbReference type="Gene3D" id="3.40.50.300">
    <property type="entry name" value="P-loop containing nucleotide triphosphate hydrolases"/>
    <property type="match status" value="1"/>
</dbReference>
<evidence type="ECO:0000256" key="1">
    <source>
        <dbReference type="ARBA" id="ARBA00004202"/>
    </source>
</evidence>
<accession>A0A840PFK9</accession>
<evidence type="ECO:0000256" key="3">
    <source>
        <dbReference type="ARBA" id="ARBA00022741"/>
    </source>
</evidence>
<dbReference type="InterPro" id="IPR003593">
    <property type="entry name" value="AAA+_ATPase"/>
</dbReference>
<gene>
    <name evidence="7" type="ORF">HNP84_006484</name>
</gene>
<evidence type="ECO:0000256" key="2">
    <source>
        <dbReference type="ARBA" id="ARBA00022448"/>
    </source>
</evidence>
<evidence type="ECO:0000256" key="4">
    <source>
        <dbReference type="ARBA" id="ARBA00022840"/>
    </source>
</evidence>
<dbReference type="GO" id="GO:0005886">
    <property type="term" value="C:plasma membrane"/>
    <property type="evidence" value="ECO:0007669"/>
    <property type="project" value="UniProtKB-SubCell"/>
</dbReference>
<proteinExistence type="predicted"/>
<dbReference type="Pfam" id="PF00005">
    <property type="entry name" value="ABC_tran"/>
    <property type="match status" value="1"/>
</dbReference>
<dbReference type="Proteomes" id="UP000578449">
    <property type="component" value="Unassembled WGS sequence"/>
</dbReference>
<evidence type="ECO:0000313" key="8">
    <source>
        <dbReference type="Proteomes" id="UP000578449"/>
    </source>
</evidence>
<dbReference type="InterPro" id="IPR027417">
    <property type="entry name" value="P-loop_NTPase"/>
</dbReference>
<dbReference type="InterPro" id="IPR003439">
    <property type="entry name" value="ABC_transporter-like_ATP-bd"/>
</dbReference>
<dbReference type="PANTHER" id="PTHR42711:SF17">
    <property type="entry name" value="ABC TRANSPORTER ATP-BINDING PROTEIN"/>
    <property type="match status" value="1"/>
</dbReference>
<name>A0A840PFK9_9ACTN</name>
<dbReference type="SMART" id="SM00382">
    <property type="entry name" value="AAA"/>
    <property type="match status" value="1"/>
</dbReference>
<dbReference type="GO" id="GO:0046677">
    <property type="term" value="P:response to antibiotic"/>
    <property type="evidence" value="ECO:0007669"/>
    <property type="project" value="UniProtKB-KW"/>
</dbReference>
<organism evidence="7 8">
    <name type="scientific">Thermocatellispora tengchongensis</name>
    <dbReference type="NCBI Taxonomy" id="1073253"/>
    <lineage>
        <taxon>Bacteria</taxon>
        <taxon>Bacillati</taxon>
        <taxon>Actinomycetota</taxon>
        <taxon>Actinomycetes</taxon>
        <taxon>Streptosporangiales</taxon>
        <taxon>Streptosporangiaceae</taxon>
        <taxon>Thermocatellispora</taxon>
    </lineage>
</organism>
<feature type="domain" description="ABC transporter" evidence="6">
    <location>
        <begin position="3"/>
        <end position="226"/>
    </location>
</feature>
<reference evidence="7 8" key="1">
    <citation type="submission" date="2020-08" db="EMBL/GenBank/DDBJ databases">
        <title>Genomic Encyclopedia of Type Strains, Phase IV (KMG-IV): sequencing the most valuable type-strain genomes for metagenomic binning, comparative biology and taxonomic classification.</title>
        <authorList>
            <person name="Goeker M."/>
        </authorList>
    </citation>
    <scope>NUCLEOTIDE SEQUENCE [LARGE SCALE GENOMIC DNA]</scope>
    <source>
        <strain evidence="7 8">DSM 45615</strain>
    </source>
</reference>
<keyword evidence="2" id="KW-0813">Transport</keyword>
<keyword evidence="3" id="KW-0547">Nucleotide-binding</keyword>
<protein>
    <submittedName>
        <fullName evidence="7">ABC-2 type transport system ATP-binding protein</fullName>
    </submittedName>
</protein>